<evidence type="ECO:0000256" key="1">
    <source>
        <dbReference type="SAM" id="MobiDB-lite"/>
    </source>
</evidence>
<dbReference type="RefSeq" id="WP_222969179.1">
    <property type="nucleotide sequence ID" value="NZ_JAINZZ010000081.1"/>
</dbReference>
<name>A0ABS7QHL7_9ACTN</name>
<feature type="region of interest" description="Disordered" evidence="1">
    <location>
        <begin position="223"/>
        <end position="244"/>
    </location>
</feature>
<feature type="region of interest" description="Disordered" evidence="1">
    <location>
        <begin position="1"/>
        <end position="33"/>
    </location>
</feature>
<proteinExistence type="predicted"/>
<keyword evidence="3" id="KW-1185">Reference proteome</keyword>
<evidence type="ECO:0000313" key="3">
    <source>
        <dbReference type="Proteomes" id="UP000778578"/>
    </source>
</evidence>
<evidence type="ECO:0000313" key="2">
    <source>
        <dbReference type="EMBL" id="MBY8882671.1"/>
    </source>
</evidence>
<protein>
    <submittedName>
        <fullName evidence="2">Uncharacterized protein</fullName>
    </submittedName>
</protein>
<reference evidence="2 3" key="1">
    <citation type="submission" date="2021-08" db="EMBL/GenBank/DDBJ databases">
        <title>WGS of actinomycetes from Thailand.</title>
        <authorList>
            <person name="Thawai C."/>
        </authorList>
    </citation>
    <scope>NUCLEOTIDE SEQUENCE [LARGE SCALE GENOMIC DNA]</scope>
    <source>
        <strain evidence="2 3">PLK6-54</strain>
    </source>
</reference>
<organism evidence="2 3">
    <name type="scientific">Actinacidiphila acidipaludis</name>
    <dbReference type="NCBI Taxonomy" id="2873382"/>
    <lineage>
        <taxon>Bacteria</taxon>
        <taxon>Bacillati</taxon>
        <taxon>Actinomycetota</taxon>
        <taxon>Actinomycetes</taxon>
        <taxon>Kitasatosporales</taxon>
        <taxon>Streptomycetaceae</taxon>
        <taxon>Actinacidiphila</taxon>
    </lineage>
</organism>
<accession>A0ABS7QHL7</accession>
<dbReference type="EMBL" id="JAINZZ010000081">
    <property type="protein sequence ID" value="MBY8882671.1"/>
    <property type="molecule type" value="Genomic_DNA"/>
</dbReference>
<sequence>MIGEPEMSDVAGNEPPGELLSDADGGAAGDGGTRRARPWLWAAGGIAVASAVWAAALHVSGGTAPDLHGYHLAGNPCDGAALNALTTALSGNDFTASDATLSSGPALDTVSCVLNATEPPGHGWATDYTVTVSVELHKRTDPRAEFENPRHARVSNVPSRRTNASAILAVGAGGDSASADQVHPVSGVGDEAYFVEPLPSHQSLAVLSGGAVLTLQVNAYSRWNTPGTEPDGGGSPPQPAPDLTRFRPAMTTAMRHLMTSLAS</sequence>
<gene>
    <name evidence="2" type="ORF">K7862_34275</name>
</gene>
<dbReference type="Proteomes" id="UP000778578">
    <property type="component" value="Unassembled WGS sequence"/>
</dbReference>
<comment type="caution">
    <text evidence="2">The sequence shown here is derived from an EMBL/GenBank/DDBJ whole genome shotgun (WGS) entry which is preliminary data.</text>
</comment>